<feature type="region of interest" description="Disordered" evidence="1">
    <location>
        <begin position="157"/>
        <end position="223"/>
    </location>
</feature>
<gene>
    <name evidence="2" type="ORF">POCULU_LOCUS9107</name>
</gene>
<evidence type="ECO:0000256" key="1">
    <source>
        <dbReference type="SAM" id="MobiDB-lite"/>
    </source>
</evidence>
<feature type="compositionally biased region" description="Polar residues" evidence="1">
    <location>
        <begin position="176"/>
        <end position="206"/>
    </location>
</feature>
<dbReference type="Proteomes" id="UP000789572">
    <property type="component" value="Unassembled WGS sequence"/>
</dbReference>
<organism evidence="2 3">
    <name type="scientific">Paraglomus occultum</name>
    <dbReference type="NCBI Taxonomy" id="144539"/>
    <lineage>
        <taxon>Eukaryota</taxon>
        <taxon>Fungi</taxon>
        <taxon>Fungi incertae sedis</taxon>
        <taxon>Mucoromycota</taxon>
        <taxon>Glomeromycotina</taxon>
        <taxon>Glomeromycetes</taxon>
        <taxon>Paraglomerales</taxon>
        <taxon>Paraglomeraceae</taxon>
        <taxon>Paraglomus</taxon>
    </lineage>
</organism>
<name>A0A9N9DDJ7_9GLOM</name>
<dbReference type="AlphaFoldDB" id="A0A9N9DDJ7"/>
<dbReference type="OrthoDB" id="2431315at2759"/>
<feature type="compositionally biased region" description="Polar residues" evidence="1">
    <location>
        <begin position="102"/>
        <end position="115"/>
    </location>
</feature>
<feature type="region of interest" description="Disordered" evidence="1">
    <location>
        <begin position="92"/>
        <end position="123"/>
    </location>
</feature>
<feature type="non-terminal residue" evidence="2">
    <location>
        <position position="1"/>
    </location>
</feature>
<protein>
    <submittedName>
        <fullName evidence="2">3171_t:CDS:1</fullName>
    </submittedName>
</protein>
<sequence length="252" mass="27462">MTNVHTLQDIDEAKLQVSDSSRGRQLGSAYEELKEELYQALKTKADINDFYKLALAQRDISTKDSEILSLNSELSKLKIELTLDTIETSAASQPYGAVPHQESASNTRDSQIVDSQNEDVPGGTAEFDLRRYLVAQSAHGSVKKPSLDAVVPLESGEFKDPSALGESAQTPPDKLSISSPPTTQSRTAVPLPNSTRKNSTCPTVTEKNSENRHSINSSAVRLQNIEKTKSKSHMLMPYGEGIEAIPNTASYL</sequence>
<reference evidence="2" key="1">
    <citation type="submission" date="2021-06" db="EMBL/GenBank/DDBJ databases">
        <authorList>
            <person name="Kallberg Y."/>
            <person name="Tangrot J."/>
            <person name="Rosling A."/>
        </authorList>
    </citation>
    <scope>NUCLEOTIDE SEQUENCE</scope>
    <source>
        <strain evidence="2">IA702</strain>
    </source>
</reference>
<evidence type="ECO:0000313" key="2">
    <source>
        <dbReference type="EMBL" id="CAG8635031.1"/>
    </source>
</evidence>
<proteinExistence type="predicted"/>
<comment type="caution">
    <text evidence="2">The sequence shown here is derived from an EMBL/GenBank/DDBJ whole genome shotgun (WGS) entry which is preliminary data.</text>
</comment>
<dbReference type="EMBL" id="CAJVPJ010003105">
    <property type="protein sequence ID" value="CAG8635031.1"/>
    <property type="molecule type" value="Genomic_DNA"/>
</dbReference>
<feature type="non-terminal residue" evidence="2">
    <location>
        <position position="252"/>
    </location>
</feature>
<keyword evidence="3" id="KW-1185">Reference proteome</keyword>
<evidence type="ECO:0000313" key="3">
    <source>
        <dbReference type="Proteomes" id="UP000789572"/>
    </source>
</evidence>
<accession>A0A9N9DDJ7</accession>